<dbReference type="OrthoDB" id="3257323at2"/>
<comment type="caution">
    <text evidence="1">The sequence shown here is derived from an EMBL/GenBank/DDBJ whole genome shotgun (WGS) entry which is preliminary data.</text>
</comment>
<dbReference type="Proteomes" id="UP000234545">
    <property type="component" value="Unassembled WGS sequence"/>
</dbReference>
<name>A0A2I1I7C0_9ACTO</name>
<evidence type="ECO:0000313" key="2">
    <source>
        <dbReference type="Proteomes" id="UP000234545"/>
    </source>
</evidence>
<sequence>MSSQHWNGATIPTAGDPLLEAWPAFADSVGTIAKAESVASARAMLDRAQTTGHAPTTSKPAYFDIGGILYRSDGAKTGGAWVLSVMNENQTLTAGAVSGLSPRTSVGGGGWVKVSELQIPVKPYARSFIAFGNCWARVRSGEADLELYPDNTAKSTSFKSRFHDSGDANGFVVGYGTIRAGEQRTVGLYVYAATALSIDLSSDSWTQLTVQLSPSTVV</sequence>
<dbReference type="EMBL" id="PKKJ01000001">
    <property type="protein sequence ID" value="PKY66991.1"/>
    <property type="molecule type" value="Genomic_DNA"/>
</dbReference>
<protein>
    <submittedName>
        <fullName evidence="1">Uncharacterized protein</fullName>
    </submittedName>
</protein>
<proteinExistence type="predicted"/>
<evidence type="ECO:0000313" key="1">
    <source>
        <dbReference type="EMBL" id="PKY66991.1"/>
    </source>
</evidence>
<reference evidence="1 2" key="1">
    <citation type="submission" date="2017-12" db="EMBL/GenBank/DDBJ databases">
        <title>Phylogenetic diversity of female urinary microbiome.</title>
        <authorList>
            <person name="Thomas-White K."/>
            <person name="Wolfe A.J."/>
        </authorList>
    </citation>
    <scope>NUCLEOTIDE SEQUENCE [LARGE SCALE GENOMIC DNA]</scope>
    <source>
        <strain evidence="1 2">UMB0250</strain>
    </source>
</reference>
<accession>A0A2I1I7C0</accession>
<organism evidence="1 2">
    <name type="scientific">Schaalia turicensis</name>
    <dbReference type="NCBI Taxonomy" id="131111"/>
    <lineage>
        <taxon>Bacteria</taxon>
        <taxon>Bacillati</taxon>
        <taxon>Actinomycetota</taxon>
        <taxon>Actinomycetes</taxon>
        <taxon>Actinomycetales</taxon>
        <taxon>Actinomycetaceae</taxon>
        <taxon>Schaalia</taxon>
    </lineage>
</organism>
<dbReference type="AlphaFoldDB" id="A0A2I1I7C0"/>
<dbReference type="RefSeq" id="WP_101627488.1">
    <property type="nucleotide sequence ID" value="NZ_PKKJ01000001.1"/>
</dbReference>
<gene>
    <name evidence="1" type="ORF">CYJ25_01755</name>
</gene>